<evidence type="ECO:0000259" key="1">
    <source>
        <dbReference type="Pfam" id="PF23953"/>
    </source>
</evidence>
<dbReference type="Gene3D" id="1.25.40.470">
    <property type="match status" value="2"/>
</dbReference>
<name>A0AAU9P9L6_9ASTR</name>
<dbReference type="Proteomes" id="UP001157418">
    <property type="component" value="Unassembled WGS sequence"/>
</dbReference>
<accession>A0AAU9P9L6</accession>
<keyword evidence="3" id="KW-1185">Reference proteome</keyword>
<protein>
    <recommendedName>
        <fullName evidence="1">COPA/B TPR domain-containing protein</fullName>
    </recommendedName>
</protein>
<dbReference type="InterPro" id="IPR056176">
    <property type="entry name" value="TPR_COPA_B"/>
</dbReference>
<dbReference type="EMBL" id="CAKMRJ010005523">
    <property type="protein sequence ID" value="CAH1446612.1"/>
    <property type="molecule type" value="Genomic_DNA"/>
</dbReference>
<feature type="domain" description="COPA/B TPR" evidence="1">
    <location>
        <begin position="70"/>
        <end position="123"/>
    </location>
</feature>
<reference evidence="2 3" key="1">
    <citation type="submission" date="2022-01" db="EMBL/GenBank/DDBJ databases">
        <authorList>
            <person name="Xiong W."/>
            <person name="Schranz E."/>
        </authorList>
    </citation>
    <scope>NUCLEOTIDE SEQUENCE [LARGE SCALE GENOMIC DNA]</scope>
</reference>
<evidence type="ECO:0000313" key="3">
    <source>
        <dbReference type="Proteomes" id="UP001157418"/>
    </source>
</evidence>
<organism evidence="2 3">
    <name type="scientific">Lactuca virosa</name>
    <dbReference type="NCBI Taxonomy" id="75947"/>
    <lineage>
        <taxon>Eukaryota</taxon>
        <taxon>Viridiplantae</taxon>
        <taxon>Streptophyta</taxon>
        <taxon>Embryophyta</taxon>
        <taxon>Tracheophyta</taxon>
        <taxon>Spermatophyta</taxon>
        <taxon>Magnoliopsida</taxon>
        <taxon>eudicotyledons</taxon>
        <taxon>Gunneridae</taxon>
        <taxon>Pentapetalae</taxon>
        <taxon>asterids</taxon>
        <taxon>campanulids</taxon>
        <taxon>Asterales</taxon>
        <taxon>Asteraceae</taxon>
        <taxon>Cichorioideae</taxon>
        <taxon>Cichorieae</taxon>
        <taxon>Lactucinae</taxon>
        <taxon>Lactuca</taxon>
    </lineage>
</organism>
<proteinExistence type="predicted"/>
<gene>
    <name evidence="2" type="ORF">LVIROSA_LOCUS32291</name>
</gene>
<evidence type="ECO:0000313" key="2">
    <source>
        <dbReference type="EMBL" id="CAH1446612.1"/>
    </source>
</evidence>
<feature type="domain" description="COPA/B TPR" evidence="1">
    <location>
        <begin position="14"/>
        <end position="67"/>
    </location>
</feature>
<dbReference type="Pfam" id="PF23953">
    <property type="entry name" value="TPR_COPA_B"/>
    <property type="match status" value="2"/>
</dbReference>
<comment type="caution">
    <text evidence="2">The sequence shown here is derived from an EMBL/GenBank/DDBJ whole genome shotgun (WGS) entry which is preliminary data.</text>
</comment>
<dbReference type="AlphaFoldDB" id="A0AAU9P9L6"/>
<sequence length="249" mass="27950">MSLLGFHPDETTSGDLDKASNVLPSIPKEHHISVAHFLESRGMIDEALEVATDPDYRFELAIQLGYCTSSIKTLQLEMAEDCLKRANYLSGLLLLYSSLGDAEEIEKLALVAKDPDAWVVALSKNLSLWWPWVVEGDFPLTTTKGVEMETYKELDPTIRLVILKELCETVCFRNVKQNVLMERDVERISKKDVFGRVNSHSLPPTGKGGVCFTGLADPIPEFTWCNLVPCYWSRCDALTLPFQLSTHQV</sequence>